<reference evidence="5 6" key="1">
    <citation type="submission" date="2017-04" db="EMBL/GenBank/DDBJ databases">
        <authorList>
            <person name="Afonso C.L."/>
            <person name="Miller P.J."/>
            <person name="Scott M.A."/>
            <person name="Spackman E."/>
            <person name="Goraichik I."/>
            <person name="Dimitrov K.M."/>
            <person name="Suarez D.L."/>
            <person name="Swayne D.E."/>
        </authorList>
    </citation>
    <scope>NUCLEOTIDE SEQUENCE [LARGE SCALE GENOMIC DNA]</scope>
    <source>
        <strain evidence="5 6">N3/975</strain>
    </source>
</reference>
<sequence>MKPTILDVARHANVSKASVSRVINNNPKVDKNIRERVEQAIEELGYRPSAIARNLANNTSNMIGLILPDITNPFFPLVARGIEDAAHELGYTLFICNTDNDPKIEQEYIHKMAQQQVGGIILISSIIDEGKMNDLLSLQIPFVLCDRTITQTPFDVVTIDHYRAAYEAVEHLISQGHKSICHISGPLQVQTAVTRKEGYMDAMLAAGLSPRIGVGNFSYESGVEQMNLLLNGDSYQPTALFAANDLIAFGAMNAIKARGLSIPGDIAVIGCDDIIFGQMYNPALSSISVPTYQIGATAVSLLNDRMKGERMDARQVILKHQLIYRETCIGGTRQDEL</sequence>
<protein>
    <submittedName>
        <fullName evidence="5">Transcriptional regulator, LacI family</fullName>
    </submittedName>
</protein>
<dbReference type="CDD" id="cd06267">
    <property type="entry name" value="PBP1_LacI_sugar_binding-like"/>
    <property type="match status" value="1"/>
</dbReference>
<keyword evidence="1" id="KW-0805">Transcription regulation</keyword>
<accession>A0A1X7HPP2</accession>
<dbReference type="Proteomes" id="UP000192940">
    <property type="component" value="Chromosome I"/>
</dbReference>
<dbReference type="InterPro" id="IPR000843">
    <property type="entry name" value="HTH_LacI"/>
</dbReference>
<evidence type="ECO:0000256" key="3">
    <source>
        <dbReference type="ARBA" id="ARBA00023163"/>
    </source>
</evidence>
<proteinExistence type="predicted"/>
<feature type="domain" description="HTH lacI-type" evidence="4">
    <location>
        <begin position="3"/>
        <end position="57"/>
    </location>
</feature>
<dbReference type="EMBL" id="LT840184">
    <property type="protein sequence ID" value="SMF89680.1"/>
    <property type="molecule type" value="Genomic_DNA"/>
</dbReference>
<name>A0A1X7HPP2_9BACL</name>
<evidence type="ECO:0000313" key="6">
    <source>
        <dbReference type="Proteomes" id="UP000192940"/>
    </source>
</evidence>
<dbReference type="PANTHER" id="PTHR30146">
    <property type="entry name" value="LACI-RELATED TRANSCRIPTIONAL REPRESSOR"/>
    <property type="match status" value="1"/>
</dbReference>
<dbReference type="SMART" id="SM00354">
    <property type="entry name" value="HTH_LACI"/>
    <property type="match status" value="1"/>
</dbReference>
<dbReference type="InterPro" id="IPR001761">
    <property type="entry name" value="Peripla_BP/Lac1_sug-bd_dom"/>
</dbReference>
<dbReference type="Pfam" id="PF00356">
    <property type="entry name" value="LacI"/>
    <property type="match status" value="1"/>
</dbReference>
<dbReference type="InterPro" id="IPR028082">
    <property type="entry name" value="Peripla_BP_I"/>
</dbReference>
<evidence type="ECO:0000259" key="4">
    <source>
        <dbReference type="PROSITE" id="PS50932"/>
    </source>
</evidence>
<dbReference type="GO" id="GO:0000976">
    <property type="term" value="F:transcription cis-regulatory region binding"/>
    <property type="evidence" value="ECO:0007669"/>
    <property type="project" value="TreeGrafter"/>
</dbReference>
<dbReference type="SUPFAM" id="SSF53822">
    <property type="entry name" value="Periplasmic binding protein-like I"/>
    <property type="match status" value="1"/>
</dbReference>
<keyword evidence="2" id="KW-0238">DNA-binding</keyword>
<organism evidence="5 6">
    <name type="scientific">Paenibacillus uliginis N3/975</name>
    <dbReference type="NCBI Taxonomy" id="1313296"/>
    <lineage>
        <taxon>Bacteria</taxon>
        <taxon>Bacillati</taxon>
        <taxon>Bacillota</taxon>
        <taxon>Bacilli</taxon>
        <taxon>Bacillales</taxon>
        <taxon>Paenibacillaceae</taxon>
        <taxon>Paenibacillus</taxon>
    </lineage>
</organism>
<dbReference type="Pfam" id="PF00532">
    <property type="entry name" value="Peripla_BP_1"/>
    <property type="match status" value="1"/>
</dbReference>
<keyword evidence="6" id="KW-1185">Reference proteome</keyword>
<dbReference type="PROSITE" id="PS00356">
    <property type="entry name" value="HTH_LACI_1"/>
    <property type="match status" value="1"/>
</dbReference>
<dbReference type="GO" id="GO:0003700">
    <property type="term" value="F:DNA-binding transcription factor activity"/>
    <property type="evidence" value="ECO:0007669"/>
    <property type="project" value="TreeGrafter"/>
</dbReference>
<keyword evidence="3" id="KW-0804">Transcription</keyword>
<dbReference type="STRING" id="1313296.SAMN05661091_4739"/>
<evidence type="ECO:0000256" key="2">
    <source>
        <dbReference type="ARBA" id="ARBA00023125"/>
    </source>
</evidence>
<dbReference type="SUPFAM" id="SSF47413">
    <property type="entry name" value="lambda repressor-like DNA-binding domains"/>
    <property type="match status" value="1"/>
</dbReference>
<dbReference type="RefSeq" id="WP_208915453.1">
    <property type="nucleotide sequence ID" value="NZ_LT840184.1"/>
</dbReference>
<dbReference type="CDD" id="cd01392">
    <property type="entry name" value="HTH_LacI"/>
    <property type="match status" value="1"/>
</dbReference>
<dbReference type="Gene3D" id="3.40.50.2300">
    <property type="match status" value="2"/>
</dbReference>
<dbReference type="Gene3D" id="1.10.260.40">
    <property type="entry name" value="lambda repressor-like DNA-binding domains"/>
    <property type="match status" value="1"/>
</dbReference>
<evidence type="ECO:0000313" key="5">
    <source>
        <dbReference type="EMBL" id="SMF89680.1"/>
    </source>
</evidence>
<gene>
    <name evidence="5" type="ORF">SAMN05661091_4739</name>
</gene>
<dbReference type="PROSITE" id="PS50932">
    <property type="entry name" value="HTH_LACI_2"/>
    <property type="match status" value="1"/>
</dbReference>
<evidence type="ECO:0000256" key="1">
    <source>
        <dbReference type="ARBA" id="ARBA00023015"/>
    </source>
</evidence>
<dbReference type="AlphaFoldDB" id="A0A1X7HPP2"/>
<dbReference type="PANTHER" id="PTHR30146:SF109">
    <property type="entry name" value="HTH-TYPE TRANSCRIPTIONAL REGULATOR GALS"/>
    <property type="match status" value="1"/>
</dbReference>
<dbReference type="InterPro" id="IPR010982">
    <property type="entry name" value="Lambda_DNA-bd_dom_sf"/>
</dbReference>